<dbReference type="Proteomes" id="UP000272908">
    <property type="component" value="Unassembled WGS sequence"/>
</dbReference>
<keyword evidence="2" id="KW-0732">Signal</keyword>
<feature type="chain" id="PRO_5017435237" description="D-galactarate dehydratase" evidence="2">
    <location>
        <begin position="17"/>
        <end position="160"/>
    </location>
</feature>
<evidence type="ECO:0000313" key="4">
    <source>
        <dbReference type="Proteomes" id="UP000272908"/>
    </source>
</evidence>
<evidence type="ECO:0000256" key="1">
    <source>
        <dbReference type="SAM" id="MobiDB-lite"/>
    </source>
</evidence>
<dbReference type="RefSeq" id="WP_121094398.1">
    <property type="nucleotide sequence ID" value="NZ_UIHC01000012.1"/>
</dbReference>
<feature type="region of interest" description="Disordered" evidence="1">
    <location>
        <begin position="39"/>
        <end position="75"/>
    </location>
</feature>
<organism evidence="3 4">
    <name type="scientific">Roseinatronobacter ekhonensis</name>
    <dbReference type="NCBI Taxonomy" id="254356"/>
    <lineage>
        <taxon>Bacteria</taxon>
        <taxon>Pseudomonadati</taxon>
        <taxon>Pseudomonadota</taxon>
        <taxon>Alphaproteobacteria</taxon>
        <taxon>Rhodobacterales</taxon>
        <taxon>Paracoccaceae</taxon>
        <taxon>Roseinatronobacter</taxon>
    </lineage>
</organism>
<dbReference type="OrthoDB" id="7871639at2"/>
<evidence type="ECO:0008006" key="5">
    <source>
        <dbReference type="Google" id="ProtNLM"/>
    </source>
</evidence>
<feature type="signal peptide" evidence="2">
    <location>
        <begin position="1"/>
        <end position="16"/>
    </location>
</feature>
<evidence type="ECO:0000313" key="3">
    <source>
        <dbReference type="EMBL" id="SUZ31863.1"/>
    </source>
</evidence>
<gene>
    <name evidence="3" type="ORF">ROE7235_01614</name>
</gene>
<accession>A0A3B0M879</accession>
<reference evidence="4" key="1">
    <citation type="submission" date="2018-08" db="EMBL/GenBank/DDBJ databases">
        <authorList>
            <person name="Rodrigo-Torres L."/>
            <person name="Arahal R. D."/>
            <person name="Lucena T."/>
        </authorList>
    </citation>
    <scope>NUCLEOTIDE SEQUENCE [LARGE SCALE GENOMIC DNA]</scope>
    <source>
        <strain evidence="4">CECT 7235</strain>
    </source>
</reference>
<name>A0A3B0M879_9RHOB</name>
<keyword evidence="4" id="KW-1185">Reference proteome</keyword>
<sequence length="160" mass="16160">MKQTCLLLPIVGLALAGCGDVPFGFGTGPAPAQNVVVQRPGSETLRPPARPGDGRGLELGEDGQSVGGLNGTTPQNAGGALGETLASLGSPTEQGLWLRTGLVTRVQQGRVEQEDGGGAVRVELRPSGAAPGAGSQLSLAAFRALDVPLTQLVTLRVFAN</sequence>
<protein>
    <recommendedName>
        <fullName evidence="5">D-galactarate dehydratase</fullName>
    </recommendedName>
</protein>
<dbReference type="PROSITE" id="PS51257">
    <property type="entry name" value="PROKAR_LIPOPROTEIN"/>
    <property type="match status" value="1"/>
</dbReference>
<proteinExistence type="predicted"/>
<dbReference type="EMBL" id="UIHC01000012">
    <property type="protein sequence ID" value="SUZ31863.1"/>
    <property type="molecule type" value="Genomic_DNA"/>
</dbReference>
<evidence type="ECO:0000256" key="2">
    <source>
        <dbReference type="SAM" id="SignalP"/>
    </source>
</evidence>
<dbReference type="AlphaFoldDB" id="A0A3B0M879"/>